<name>A0A1E3PYS3_LIPST</name>
<dbReference type="AlphaFoldDB" id="A0A1E3PYS3"/>
<evidence type="ECO:0000313" key="9">
    <source>
        <dbReference type="EMBL" id="ODQ70599.1"/>
    </source>
</evidence>
<keyword evidence="6" id="KW-0067">ATP-binding</keyword>
<keyword evidence="1" id="KW-0723">Serine/threonine-protein kinase</keyword>
<dbReference type="GO" id="GO:0005524">
    <property type="term" value="F:ATP binding"/>
    <property type="evidence" value="ECO:0007669"/>
    <property type="project" value="UniProtKB-KW"/>
</dbReference>
<dbReference type="PROSITE" id="PS50011">
    <property type="entry name" value="PROTEIN_KINASE_DOM"/>
    <property type="match status" value="1"/>
</dbReference>
<feature type="domain" description="AGC-kinase C-terminal" evidence="8">
    <location>
        <begin position="382"/>
        <end position="460"/>
    </location>
</feature>
<dbReference type="PROSITE" id="PS00108">
    <property type="entry name" value="PROTEIN_KINASE_ST"/>
    <property type="match status" value="1"/>
</dbReference>
<proteinExistence type="predicted"/>
<dbReference type="FunFam" id="3.30.200.20:FF:000222">
    <property type="entry name" value="Serine/threonine-protein kinase psk1"/>
    <property type="match status" value="1"/>
</dbReference>
<dbReference type="InterPro" id="IPR000961">
    <property type="entry name" value="AGC-kinase_C"/>
</dbReference>
<evidence type="ECO:0000256" key="2">
    <source>
        <dbReference type="ARBA" id="ARBA00022553"/>
    </source>
</evidence>
<dbReference type="SMART" id="SM00133">
    <property type="entry name" value="S_TK_X"/>
    <property type="match status" value="1"/>
</dbReference>
<keyword evidence="2" id="KW-0597">Phosphoprotein</keyword>
<dbReference type="GO" id="GO:0038202">
    <property type="term" value="P:TORC1 signaling"/>
    <property type="evidence" value="ECO:0007669"/>
    <property type="project" value="EnsemblFungi"/>
</dbReference>
<keyword evidence="10" id="KW-1185">Reference proteome</keyword>
<dbReference type="OrthoDB" id="63267at2759"/>
<reference evidence="9 10" key="1">
    <citation type="journal article" date="2016" name="Proc. Natl. Acad. Sci. U.S.A.">
        <title>Comparative genomics of biotechnologically important yeasts.</title>
        <authorList>
            <person name="Riley R."/>
            <person name="Haridas S."/>
            <person name="Wolfe K.H."/>
            <person name="Lopes M.R."/>
            <person name="Hittinger C.T."/>
            <person name="Goeker M."/>
            <person name="Salamov A.A."/>
            <person name="Wisecaver J.H."/>
            <person name="Long T.M."/>
            <person name="Calvey C.H."/>
            <person name="Aerts A.L."/>
            <person name="Barry K.W."/>
            <person name="Choi C."/>
            <person name="Clum A."/>
            <person name="Coughlan A.Y."/>
            <person name="Deshpande S."/>
            <person name="Douglass A.P."/>
            <person name="Hanson S.J."/>
            <person name="Klenk H.-P."/>
            <person name="LaButti K.M."/>
            <person name="Lapidus A."/>
            <person name="Lindquist E.A."/>
            <person name="Lipzen A.M."/>
            <person name="Meier-Kolthoff J.P."/>
            <person name="Ohm R.A."/>
            <person name="Otillar R.P."/>
            <person name="Pangilinan J.L."/>
            <person name="Peng Y."/>
            <person name="Rokas A."/>
            <person name="Rosa C.A."/>
            <person name="Scheuner C."/>
            <person name="Sibirny A.A."/>
            <person name="Slot J.C."/>
            <person name="Stielow J.B."/>
            <person name="Sun H."/>
            <person name="Kurtzman C.P."/>
            <person name="Blackwell M."/>
            <person name="Grigoriev I.V."/>
            <person name="Jeffries T.W."/>
        </authorList>
    </citation>
    <scope>NUCLEOTIDE SEQUENCE [LARGE SCALE GENOMIC DNA]</scope>
    <source>
        <strain evidence="9 10">NRRL Y-11557</strain>
    </source>
</reference>
<dbReference type="CDD" id="cd05123">
    <property type="entry name" value="STKc_AGC"/>
    <property type="match status" value="1"/>
</dbReference>
<sequence length="464" mass="51950">MAAVFAFDEPEMDADFRSRPRTKSISSIGSRDEAWVPPSYNGAEVVNTVNGYPNGVQINISSIIEDDEAIAEITDGLANLGSTLKNNQFRDEELMGTSYQIDIAEYVSEDSEKKRRLRPSDFEPIKVLGKGAYGLVLLVRERATGRLYAQKQLKKASMSVHKKTVEQTKTERAILESIRHPFIVKLFYALQDQRKLYLILEYAQGGELFSHLAMEKMLSEDTVSFYAAELVLALSHLHSVVGVVYRDLKPENCLLDSQGHLVLTDFGLSKVANDGGTCKTFLGTPEYMAPEILLGKPYDFAVDWWSLGALCYDLLTGAPPFTGNNYKRIVEKIQKTKLVLPYYLTAEAKDLLTRLLRKEPKKRLGSNIPDDLKAIRKHRFFRKMNWTKLEARDPSIIPPIVPVITDPILAENFADEFTSLAISPPGVEIPGVGSTSSNVDDVMLFENFTFTASNSFIENAMRTA</sequence>
<evidence type="ECO:0000256" key="5">
    <source>
        <dbReference type="ARBA" id="ARBA00022777"/>
    </source>
</evidence>
<keyword evidence="4" id="KW-0547">Nucleotide-binding</keyword>
<evidence type="ECO:0000256" key="1">
    <source>
        <dbReference type="ARBA" id="ARBA00022527"/>
    </source>
</evidence>
<protein>
    <recommendedName>
        <fullName evidence="11">Protein kinase domain-containing protein</fullName>
    </recommendedName>
</protein>
<organism evidence="9 10">
    <name type="scientific">Lipomyces starkeyi NRRL Y-11557</name>
    <dbReference type="NCBI Taxonomy" id="675824"/>
    <lineage>
        <taxon>Eukaryota</taxon>
        <taxon>Fungi</taxon>
        <taxon>Dikarya</taxon>
        <taxon>Ascomycota</taxon>
        <taxon>Saccharomycotina</taxon>
        <taxon>Lipomycetes</taxon>
        <taxon>Lipomycetales</taxon>
        <taxon>Lipomycetaceae</taxon>
        <taxon>Lipomyces</taxon>
    </lineage>
</organism>
<dbReference type="GO" id="GO:0004711">
    <property type="term" value="F:ribosomal protein S6 kinase activity"/>
    <property type="evidence" value="ECO:0007669"/>
    <property type="project" value="EnsemblFungi"/>
</dbReference>
<dbReference type="SUPFAM" id="SSF56112">
    <property type="entry name" value="Protein kinase-like (PK-like)"/>
    <property type="match status" value="1"/>
</dbReference>
<dbReference type="InterPro" id="IPR008271">
    <property type="entry name" value="Ser/Thr_kinase_AS"/>
</dbReference>
<evidence type="ECO:0000259" key="7">
    <source>
        <dbReference type="PROSITE" id="PS50011"/>
    </source>
</evidence>
<evidence type="ECO:0008006" key="11">
    <source>
        <dbReference type="Google" id="ProtNLM"/>
    </source>
</evidence>
<dbReference type="Gene3D" id="1.10.510.10">
    <property type="entry name" value="Transferase(Phosphotransferase) domain 1"/>
    <property type="match status" value="1"/>
</dbReference>
<dbReference type="STRING" id="675824.A0A1E3PYS3"/>
<dbReference type="SMART" id="SM00220">
    <property type="entry name" value="S_TKc"/>
    <property type="match status" value="1"/>
</dbReference>
<keyword evidence="3" id="KW-0808">Transferase</keyword>
<evidence type="ECO:0000256" key="4">
    <source>
        <dbReference type="ARBA" id="ARBA00022741"/>
    </source>
</evidence>
<dbReference type="EMBL" id="KV454300">
    <property type="protein sequence ID" value="ODQ70599.1"/>
    <property type="molecule type" value="Genomic_DNA"/>
</dbReference>
<dbReference type="PROSITE" id="PS51285">
    <property type="entry name" value="AGC_KINASE_CTER"/>
    <property type="match status" value="1"/>
</dbReference>
<evidence type="ECO:0000259" key="8">
    <source>
        <dbReference type="PROSITE" id="PS51285"/>
    </source>
</evidence>
<dbReference type="InterPro" id="IPR000719">
    <property type="entry name" value="Prot_kinase_dom"/>
</dbReference>
<evidence type="ECO:0000256" key="3">
    <source>
        <dbReference type="ARBA" id="ARBA00022679"/>
    </source>
</evidence>
<dbReference type="Gene3D" id="3.30.200.20">
    <property type="entry name" value="Phosphorylase Kinase, domain 1"/>
    <property type="match status" value="1"/>
</dbReference>
<keyword evidence="5" id="KW-0418">Kinase</keyword>
<gene>
    <name evidence="9" type="ORF">LIPSTDRAFT_29963</name>
</gene>
<dbReference type="Proteomes" id="UP000094385">
    <property type="component" value="Unassembled WGS sequence"/>
</dbReference>
<dbReference type="PANTHER" id="PTHR24351">
    <property type="entry name" value="RIBOSOMAL PROTEIN S6 KINASE"/>
    <property type="match status" value="1"/>
</dbReference>
<accession>A0A1E3PYS3</accession>
<dbReference type="Pfam" id="PF00069">
    <property type="entry name" value="Pkinase"/>
    <property type="match status" value="1"/>
</dbReference>
<dbReference type="FunFam" id="1.10.510.10:FF:000048">
    <property type="entry name" value="Protein kinase C"/>
    <property type="match status" value="1"/>
</dbReference>
<evidence type="ECO:0000256" key="6">
    <source>
        <dbReference type="ARBA" id="ARBA00022840"/>
    </source>
</evidence>
<evidence type="ECO:0000313" key="10">
    <source>
        <dbReference type="Proteomes" id="UP000094385"/>
    </source>
</evidence>
<dbReference type="InterPro" id="IPR011009">
    <property type="entry name" value="Kinase-like_dom_sf"/>
</dbReference>
<dbReference type="InterPro" id="IPR045270">
    <property type="entry name" value="STKc_AGC"/>
</dbReference>
<feature type="domain" description="Protein kinase" evidence="7">
    <location>
        <begin position="122"/>
        <end position="381"/>
    </location>
</feature>